<evidence type="ECO:0008006" key="3">
    <source>
        <dbReference type="Google" id="ProtNLM"/>
    </source>
</evidence>
<protein>
    <recommendedName>
        <fullName evidence="3">Secreted protein</fullName>
    </recommendedName>
</protein>
<dbReference type="AlphaFoldDB" id="A0A0E9PBG7"/>
<reference evidence="2" key="2">
    <citation type="journal article" date="2015" name="Fish Shellfish Immunol.">
        <title>Early steps in the European eel (Anguilla anguilla)-Vibrio vulnificus interaction in the gills: Role of the RtxA13 toxin.</title>
        <authorList>
            <person name="Callol A."/>
            <person name="Pajuelo D."/>
            <person name="Ebbesson L."/>
            <person name="Teles M."/>
            <person name="MacKenzie S."/>
            <person name="Amaro C."/>
        </authorList>
    </citation>
    <scope>NUCLEOTIDE SEQUENCE</scope>
</reference>
<feature type="signal peptide" evidence="1">
    <location>
        <begin position="1"/>
        <end position="17"/>
    </location>
</feature>
<dbReference type="EMBL" id="GBXM01106955">
    <property type="protein sequence ID" value="JAH01622.1"/>
    <property type="molecule type" value="Transcribed_RNA"/>
</dbReference>
<reference evidence="2" key="1">
    <citation type="submission" date="2014-11" db="EMBL/GenBank/DDBJ databases">
        <authorList>
            <person name="Amaro Gonzalez C."/>
        </authorList>
    </citation>
    <scope>NUCLEOTIDE SEQUENCE</scope>
</reference>
<keyword evidence="1" id="KW-0732">Signal</keyword>
<evidence type="ECO:0000256" key="1">
    <source>
        <dbReference type="SAM" id="SignalP"/>
    </source>
</evidence>
<organism evidence="2">
    <name type="scientific">Anguilla anguilla</name>
    <name type="common">European freshwater eel</name>
    <name type="synonym">Muraena anguilla</name>
    <dbReference type="NCBI Taxonomy" id="7936"/>
    <lineage>
        <taxon>Eukaryota</taxon>
        <taxon>Metazoa</taxon>
        <taxon>Chordata</taxon>
        <taxon>Craniata</taxon>
        <taxon>Vertebrata</taxon>
        <taxon>Euteleostomi</taxon>
        <taxon>Actinopterygii</taxon>
        <taxon>Neopterygii</taxon>
        <taxon>Teleostei</taxon>
        <taxon>Anguilliformes</taxon>
        <taxon>Anguillidae</taxon>
        <taxon>Anguilla</taxon>
    </lineage>
</organism>
<name>A0A0E9PBG7_ANGAN</name>
<accession>A0A0E9PBG7</accession>
<feature type="chain" id="PRO_5002431222" description="Secreted protein" evidence="1">
    <location>
        <begin position="18"/>
        <end position="88"/>
    </location>
</feature>
<proteinExistence type="predicted"/>
<evidence type="ECO:0000313" key="2">
    <source>
        <dbReference type="EMBL" id="JAH01622.1"/>
    </source>
</evidence>
<sequence length="88" mass="9593">MLILGPLGGFLLPVSDGAQMCQSRWRVWGFPALCGPSCGESRVCFLPGSKGSSVKKCARVWAALKTDGQVIPVLTIESCFYTQTLWKR</sequence>